<proteinExistence type="predicted"/>
<dbReference type="EMBL" id="LR797379">
    <property type="protein sequence ID" value="CAB4211856.1"/>
    <property type="molecule type" value="Genomic_DNA"/>
</dbReference>
<dbReference type="EMBL" id="LR796842">
    <property type="protein sequence ID" value="CAB4169670.1"/>
    <property type="molecule type" value="Genomic_DNA"/>
</dbReference>
<protein>
    <submittedName>
        <fullName evidence="4">Uncharacterized protein</fullName>
    </submittedName>
</protein>
<dbReference type="EMBL" id="LR797017">
    <property type="protein sequence ID" value="CAB4181267.1"/>
    <property type="molecule type" value="Genomic_DNA"/>
</dbReference>
<name>A0A6J5SDA3_9CAUD</name>
<sequence>MSEYQTAQCVADFNETDFKKFATRIGDGWTFTIPPSELQNIEDLIPDHVLSIEKIRPSPGMEIMLGKLTRKK</sequence>
<evidence type="ECO:0000313" key="3">
    <source>
        <dbReference type="EMBL" id="CAB4196185.1"/>
    </source>
</evidence>
<organism evidence="4">
    <name type="scientific">uncultured Caudovirales phage</name>
    <dbReference type="NCBI Taxonomy" id="2100421"/>
    <lineage>
        <taxon>Viruses</taxon>
        <taxon>Duplodnaviria</taxon>
        <taxon>Heunggongvirae</taxon>
        <taxon>Uroviricota</taxon>
        <taxon>Caudoviricetes</taxon>
        <taxon>Peduoviridae</taxon>
        <taxon>Maltschvirus</taxon>
        <taxon>Maltschvirus maltsch</taxon>
    </lineage>
</organism>
<evidence type="ECO:0000313" key="4">
    <source>
        <dbReference type="EMBL" id="CAB4211856.1"/>
    </source>
</evidence>
<reference evidence="4" key="1">
    <citation type="submission" date="2020-05" db="EMBL/GenBank/DDBJ databases">
        <authorList>
            <person name="Chiriac C."/>
            <person name="Salcher M."/>
            <person name="Ghai R."/>
            <person name="Kavagutti S V."/>
        </authorList>
    </citation>
    <scope>NUCLEOTIDE SEQUENCE</scope>
</reference>
<evidence type="ECO:0000313" key="2">
    <source>
        <dbReference type="EMBL" id="CAB4181267.1"/>
    </source>
</evidence>
<evidence type="ECO:0000313" key="1">
    <source>
        <dbReference type="EMBL" id="CAB4169670.1"/>
    </source>
</evidence>
<dbReference type="EMBL" id="LR797245">
    <property type="protein sequence ID" value="CAB4196185.1"/>
    <property type="molecule type" value="Genomic_DNA"/>
</dbReference>
<accession>A0A6J5SDA3</accession>
<gene>
    <name evidence="2" type="ORF">UFOVP1070_24</name>
    <name evidence="3" type="ORF">UFOVP1302_60</name>
    <name evidence="4" type="ORF">UFOVP1416_52</name>
    <name evidence="1" type="ORF">UFOVP895_63</name>
</gene>